<dbReference type="AlphaFoldDB" id="A0ABD4L8C1"/>
<proteinExistence type="predicted"/>
<feature type="non-terminal residue" evidence="1">
    <location>
        <position position="1"/>
    </location>
</feature>
<dbReference type="RefSeq" id="WP_198058655.1">
    <property type="nucleotide sequence ID" value="NZ_JAEDAF010000032.1"/>
</dbReference>
<sequence length="79" mass="8444">TLVAAGLIEAGHGLEEILDFRGIEDLYGHGLASLFVIVPLVRGTALTEPGEVPEKLHFSSILAHYSAPSQYPLVAQSYP</sequence>
<protein>
    <submittedName>
        <fullName evidence="1">Uncharacterized protein</fullName>
    </submittedName>
</protein>
<dbReference type="Proteomes" id="UP000651738">
    <property type="component" value="Unassembled WGS sequence"/>
</dbReference>
<evidence type="ECO:0000313" key="1">
    <source>
        <dbReference type="EMBL" id="MBH8581991.1"/>
    </source>
</evidence>
<organism evidence="1 2">
    <name type="scientific">Bisbaumannia pacifica</name>
    <dbReference type="NCBI Taxonomy" id="77098"/>
    <lineage>
        <taxon>Bacteria</taxon>
        <taxon>Pseudomonadati</taxon>
        <taxon>Pseudomonadota</taxon>
        <taxon>Gammaproteobacteria</taxon>
        <taxon>Oceanospirillales</taxon>
        <taxon>Halomonadaceae</taxon>
        <taxon>Bisbaumannia</taxon>
    </lineage>
</organism>
<accession>A0ABD4L8C1</accession>
<name>A0ABD4L8C1_9GAMM</name>
<dbReference type="EMBL" id="JAEDAF010000032">
    <property type="protein sequence ID" value="MBH8581991.1"/>
    <property type="molecule type" value="Genomic_DNA"/>
</dbReference>
<reference evidence="1 2" key="1">
    <citation type="submission" date="2020-12" db="EMBL/GenBank/DDBJ databases">
        <title>Draft genome sequence of Halomonas pacifica strain CARE-V15.</title>
        <authorList>
            <person name="Vignesh N."/>
            <person name="Thabitha A."/>
            <person name="Saravanan R."/>
            <person name="Manigandan V."/>
        </authorList>
    </citation>
    <scope>NUCLEOTIDE SEQUENCE [LARGE SCALE GENOMIC DNA]</scope>
    <source>
        <strain evidence="1 2">CARE-V15</strain>
    </source>
</reference>
<evidence type="ECO:0000313" key="2">
    <source>
        <dbReference type="Proteomes" id="UP000651738"/>
    </source>
</evidence>
<comment type="caution">
    <text evidence="1">The sequence shown here is derived from an EMBL/GenBank/DDBJ whole genome shotgun (WGS) entry which is preliminary data.</text>
</comment>
<gene>
    <name evidence="1" type="ORF">I7V36_17955</name>
</gene>